<dbReference type="EMBL" id="WGGD01000005">
    <property type="protein sequence ID" value="MUN29001.1"/>
    <property type="molecule type" value="Genomic_DNA"/>
</dbReference>
<dbReference type="AlphaFoldDB" id="A0A6A9QP87"/>
<keyword evidence="2" id="KW-1185">Reference proteome</keyword>
<gene>
    <name evidence="1" type="ORF">GC250_06030</name>
</gene>
<dbReference type="RefSeq" id="WP_054839024.1">
    <property type="nucleotide sequence ID" value="NZ_BBBY01000032.1"/>
</dbReference>
<evidence type="ECO:0000313" key="1">
    <source>
        <dbReference type="EMBL" id="MUN29001.1"/>
    </source>
</evidence>
<sequence length="87" mass="10340">MNNTFKDDFSFYFAMVDQDIIQYSEVKHRYSKDGVLFFLETFPFLVYTEDDIIQSIELKRKDLKQFLGSIINVNETNVDDLIKEALK</sequence>
<name>A0A6A9QP87_SULME</name>
<organism evidence="1 2">
    <name type="scientific">Sulfuracidifex metallicus DSM 6482 = JCM 9184</name>
    <dbReference type="NCBI Taxonomy" id="523847"/>
    <lineage>
        <taxon>Archaea</taxon>
        <taxon>Thermoproteota</taxon>
        <taxon>Thermoprotei</taxon>
        <taxon>Sulfolobales</taxon>
        <taxon>Sulfolobaceae</taxon>
        <taxon>Sulfuracidifex</taxon>
    </lineage>
</organism>
<dbReference type="Proteomes" id="UP000470772">
    <property type="component" value="Unassembled WGS sequence"/>
</dbReference>
<accession>A0A6A9QP87</accession>
<reference evidence="1 2" key="1">
    <citation type="submission" date="2019-10" db="EMBL/GenBank/DDBJ databases">
        <title>Sequencing and Assembly of Multiple Reported Metal-Biooxidizing Members of the Extremely Thermoacidophilic Archaeal Family Sulfolobaceae.</title>
        <authorList>
            <person name="Counts J.A."/>
            <person name="Kelly R.M."/>
        </authorList>
    </citation>
    <scope>NUCLEOTIDE SEQUENCE [LARGE SCALE GENOMIC DNA]</scope>
    <source>
        <strain evidence="1 2">DSM 6482</strain>
    </source>
</reference>
<proteinExistence type="predicted"/>
<comment type="caution">
    <text evidence="1">The sequence shown here is derived from an EMBL/GenBank/DDBJ whole genome shotgun (WGS) entry which is preliminary data.</text>
</comment>
<protein>
    <submittedName>
        <fullName evidence="1">Uncharacterized protein</fullName>
    </submittedName>
</protein>
<evidence type="ECO:0000313" key="2">
    <source>
        <dbReference type="Proteomes" id="UP000470772"/>
    </source>
</evidence>